<comment type="caution">
    <text evidence="2">The sequence shown here is derived from an EMBL/GenBank/DDBJ whole genome shotgun (WGS) entry which is preliminary data.</text>
</comment>
<dbReference type="PATRIC" id="fig|947033.5.peg.670"/>
<feature type="transmembrane region" description="Helical" evidence="1">
    <location>
        <begin position="211"/>
        <end position="228"/>
    </location>
</feature>
<sequence length="229" mass="26759">MDSNWLATDSFDDSGKFAKDFWEKQRQDIENGTFWADQIKEYKNKPHERLQTAINNLPLPAAFREGITALRTIIREKKKNNMGFNNELKLMYWLAAIDSFSIPSSERCNCPGYNIIESIPGKEIKSLTFEYDTLGYKHLKLLKISDIKLLVSSWGQPSNHTTLHKIYQPLWHEYELAYLKKHPFMNINPYTPAIKNSHTSRRHQSFSINHKHIVISIIILISIALFMFN</sequence>
<protein>
    <submittedName>
        <fullName evidence="2">Uncharacterized protein</fullName>
    </submittedName>
</protein>
<reference evidence="2 3" key="1">
    <citation type="submission" date="2015-11" db="EMBL/GenBank/DDBJ databases">
        <title>Genomic analysis of 38 Legionella species identifies large and diverse effector repertoires.</title>
        <authorList>
            <person name="Burstein D."/>
            <person name="Amaro F."/>
            <person name="Zusman T."/>
            <person name="Lifshitz Z."/>
            <person name="Cohen O."/>
            <person name="Gilbert J.A."/>
            <person name="Pupko T."/>
            <person name="Shuman H.A."/>
            <person name="Segal G."/>
        </authorList>
    </citation>
    <scope>NUCLEOTIDE SEQUENCE [LARGE SCALE GENOMIC DNA]</scope>
    <source>
        <strain evidence="2 3">IMVS3376</strain>
    </source>
</reference>
<dbReference type="EMBL" id="LNYY01000015">
    <property type="protein sequence ID" value="KTD70378.1"/>
    <property type="molecule type" value="Genomic_DNA"/>
</dbReference>
<keyword evidence="1" id="KW-0472">Membrane</keyword>
<gene>
    <name evidence="2" type="ORF">Lste_0629</name>
</gene>
<keyword evidence="1" id="KW-0812">Transmembrane</keyword>
<keyword evidence="3" id="KW-1185">Reference proteome</keyword>
<accession>A0A0W0ZMX8</accession>
<organism evidence="2 3">
    <name type="scientific">Legionella steelei</name>
    <dbReference type="NCBI Taxonomy" id="947033"/>
    <lineage>
        <taxon>Bacteria</taxon>
        <taxon>Pseudomonadati</taxon>
        <taxon>Pseudomonadota</taxon>
        <taxon>Gammaproteobacteria</taxon>
        <taxon>Legionellales</taxon>
        <taxon>Legionellaceae</taxon>
        <taxon>Legionella</taxon>
    </lineage>
</organism>
<evidence type="ECO:0000256" key="1">
    <source>
        <dbReference type="SAM" id="Phobius"/>
    </source>
</evidence>
<dbReference type="Proteomes" id="UP000054926">
    <property type="component" value="Unassembled WGS sequence"/>
</dbReference>
<dbReference type="OrthoDB" id="6656355at2"/>
<name>A0A0W0ZMX8_9GAMM</name>
<dbReference type="AlphaFoldDB" id="A0A0W0ZMX8"/>
<proteinExistence type="predicted"/>
<evidence type="ECO:0000313" key="2">
    <source>
        <dbReference type="EMBL" id="KTD70378.1"/>
    </source>
</evidence>
<dbReference type="RefSeq" id="WP_058509640.1">
    <property type="nucleotide sequence ID" value="NZ_LNYY01000015.1"/>
</dbReference>
<keyword evidence="1" id="KW-1133">Transmembrane helix</keyword>
<evidence type="ECO:0000313" key="3">
    <source>
        <dbReference type="Proteomes" id="UP000054926"/>
    </source>
</evidence>